<dbReference type="PANTHER" id="PTHR32309:SF31">
    <property type="entry name" value="CAPSULAR EXOPOLYSACCHARIDE FAMILY"/>
    <property type="match status" value="1"/>
</dbReference>
<feature type="region of interest" description="Disordered" evidence="9">
    <location>
        <begin position="442"/>
        <end position="492"/>
    </location>
</feature>
<feature type="domain" description="Polysaccharide chain length determinant N-terminal" evidence="11">
    <location>
        <begin position="3"/>
        <end position="89"/>
    </location>
</feature>
<comment type="similarity">
    <text evidence="2">Belongs to the CpsC/CapA family.</text>
</comment>
<dbReference type="Gene3D" id="3.40.50.300">
    <property type="entry name" value="P-loop containing nucleotide triphosphate hydrolases"/>
    <property type="match status" value="1"/>
</dbReference>
<evidence type="ECO:0000256" key="8">
    <source>
        <dbReference type="ARBA" id="ARBA00023136"/>
    </source>
</evidence>
<evidence type="ECO:0000256" key="9">
    <source>
        <dbReference type="SAM" id="MobiDB-lite"/>
    </source>
</evidence>
<dbReference type="CDD" id="cd05387">
    <property type="entry name" value="BY-kinase"/>
    <property type="match status" value="1"/>
</dbReference>
<accession>A0ABX8DBD9</accession>
<evidence type="ECO:0000256" key="10">
    <source>
        <dbReference type="SAM" id="Phobius"/>
    </source>
</evidence>
<dbReference type="RefSeq" id="WP_207341528.1">
    <property type="nucleotide sequence ID" value="NZ_CP074405.1"/>
</dbReference>
<keyword evidence="6" id="KW-0067">ATP-binding</keyword>
<dbReference type="InterPro" id="IPR027417">
    <property type="entry name" value="P-loop_NTPase"/>
</dbReference>
<evidence type="ECO:0000259" key="11">
    <source>
        <dbReference type="Pfam" id="PF02706"/>
    </source>
</evidence>
<dbReference type="InterPro" id="IPR050445">
    <property type="entry name" value="Bact_polysacc_biosynth/exp"/>
</dbReference>
<evidence type="ECO:0000313" key="12">
    <source>
        <dbReference type="EMBL" id="QVI63207.1"/>
    </source>
</evidence>
<proteinExistence type="inferred from homology"/>
<dbReference type="InterPro" id="IPR005702">
    <property type="entry name" value="Wzc-like_C"/>
</dbReference>
<feature type="compositionally biased region" description="Low complexity" evidence="9">
    <location>
        <begin position="467"/>
        <end position="477"/>
    </location>
</feature>
<evidence type="ECO:0000313" key="13">
    <source>
        <dbReference type="Proteomes" id="UP000677804"/>
    </source>
</evidence>
<keyword evidence="13" id="KW-1185">Reference proteome</keyword>
<evidence type="ECO:0000256" key="1">
    <source>
        <dbReference type="ARBA" id="ARBA00004651"/>
    </source>
</evidence>
<keyword evidence="8 10" id="KW-0472">Membrane</keyword>
<keyword evidence="3" id="KW-1003">Cell membrane</keyword>
<keyword evidence="5" id="KW-0547">Nucleotide-binding</keyword>
<keyword evidence="4 10" id="KW-0812">Transmembrane</keyword>
<organism evidence="12 13">
    <name type="scientific">Cellulomonas wangleii</name>
    <dbReference type="NCBI Taxonomy" id="2816956"/>
    <lineage>
        <taxon>Bacteria</taxon>
        <taxon>Bacillati</taxon>
        <taxon>Actinomycetota</taxon>
        <taxon>Actinomycetes</taxon>
        <taxon>Micrococcales</taxon>
        <taxon>Cellulomonadaceae</taxon>
        <taxon>Cellulomonas</taxon>
    </lineage>
</organism>
<evidence type="ECO:0000256" key="6">
    <source>
        <dbReference type="ARBA" id="ARBA00022840"/>
    </source>
</evidence>
<reference evidence="12 13" key="1">
    <citation type="submission" date="2021-05" db="EMBL/GenBank/DDBJ databases">
        <title>Novel species in genus Cellulomonas.</title>
        <authorList>
            <person name="Zhang G."/>
        </authorList>
    </citation>
    <scope>NUCLEOTIDE SEQUENCE [LARGE SCALE GENOMIC DNA]</scope>
    <source>
        <strain evidence="13">zg-ZUI222</strain>
    </source>
</reference>
<evidence type="ECO:0000256" key="2">
    <source>
        <dbReference type="ARBA" id="ARBA00006683"/>
    </source>
</evidence>
<protein>
    <submittedName>
        <fullName evidence="12">Capsular biosynthesis protein</fullName>
    </submittedName>
</protein>
<dbReference type="Proteomes" id="UP000677804">
    <property type="component" value="Chromosome"/>
</dbReference>
<dbReference type="SUPFAM" id="SSF52540">
    <property type="entry name" value="P-loop containing nucleoside triphosphate hydrolases"/>
    <property type="match status" value="1"/>
</dbReference>
<comment type="subcellular location">
    <subcellularLocation>
        <location evidence="1">Cell membrane</location>
        <topology evidence="1">Multi-pass membrane protein</topology>
    </subcellularLocation>
</comment>
<dbReference type="InterPro" id="IPR003856">
    <property type="entry name" value="LPS_length_determ_N"/>
</dbReference>
<name>A0ABX8DBD9_9CELL</name>
<dbReference type="Pfam" id="PF02706">
    <property type="entry name" value="Wzz"/>
    <property type="match status" value="1"/>
</dbReference>
<feature type="transmembrane region" description="Helical" evidence="10">
    <location>
        <begin position="175"/>
        <end position="194"/>
    </location>
</feature>
<sequence length="492" mass="49805">MTVQEYTGALARHWVVIVLTALAGGVVGYLYAASQPAQYRSTASVMLAAQQGESPVDLLQGATYVQNLMASYTVLASSPLVLEHAIEDLGLATTPSDLARQVRVDSPLDTSVIEISVAQPSPQEARAVADAVAASLADAVPQVSPRGAQEASAVRVTVIAPATAAQAPVAPNTRFLVASGLLLGALLGCAYAVLRRVLDTRPASAEEAARAADAPVLAELPATPPGVGPAAEMTADPAGAQAEAFRSLLATLLPGDAAQPRQVLLVASGDAEEGRSAVALGLAVALAGLGRRVLLVDADLRHPTVARATGLPPAPGLTDVLAGDASAAVGRPWGPDRLTVLTSGPLPSDPGPLLASDALAAVLRDARAAYDHVVLDSPPALALSDALWLASRADGVLVVVRPGTTRGRRLRRTVARLRLAGGHVLGLVLGGAPLRTRARYAERLRPPSPRRPAAVPGPAEPVPVPVPAGAARGVGEPSPTPAARAGGDEGAA</sequence>
<evidence type="ECO:0000256" key="4">
    <source>
        <dbReference type="ARBA" id="ARBA00022692"/>
    </source>
</evidence>
<dbReference type="PANTHER" id="PTHR32309">
    <property type="entry name" value="TYROSINE-PROTEIN KINASE"/>
    <property type="match status" value="1"/>
</dbReference>
<evidence type="ECO:0000256" key="7">
    <source>
        <dbReference type="ARBA" id="ARBA00022989"/>
    </source>
</evidence>
<keyword evidence="7 10" id="KW-1133">Transmembrane helix</keyword>
<gene>
    <name evidence="12" type="ORF">KG103_04715</name>
</gene>
<dbReference type="EMBL" id="CP074405">
    <property type="protein sequence ID" value="QVI63207.1"/>
    <property type="molecule type" value="Genomic_DNA"/>
</dbReference>
<evidence type="ECO:0000256" key="3">
    <source>
        <dbReference type="ARBA" id="ARBA00022475"/>
    </source>
</evidence>
<feature type="transmembrane region" description="Helical" evidence="10">
    <location>
        <begin position="12"/>
        <end position="32"/>
    </location>
</feature>
<evidence type="ECO:0000256" key="5">
    <source>
        <dbReference type="ARBA" id="ARBA00022741"/>
    </source>
</evidence>